<organism evidence="3">
    <name type="scientific">Onchocerca flexuosa</name>
    <dbReference type="NCBI Taxonomy" id="387005"/>
    <lineage>
        <taxon>Eukaryota</taxon>
        <taxon>Metazoa</taxon>
        <taxon>Ecdysozoa</taxon>
        <taxon>Nematoda</taxon>
        <taxon>Chromadorea</taxon>
        <taxon>Rhabditida</taxon>
        <taxon>Spirurina</taxon>
        <taxon>Spiruromorpha</taxon>
        <taxon>Filarioidea</taxon>
        <taxon>Onchocercidae</taxon>
        <taxon>Onchocerca</taxon>
    </lineage>
</organism>
<proteinExistence type="predicted"/>
<dbReference type="WBParaSite" id="OFLC_0001069201-mRNA-1">
    <property type="protein sequence ID" value="OFLC_0001069201-mRNA-1"/>
    <property type="gene ID" value="OFLC_0001069201"/>
</dbReference>
<evidence type="ECO:0000313" key="1">
    <source>
        <dbReference type="EMBL" id="VDO70547.1"/>
    </source>
</evidence>
<name>A0A183HT80_9BILA</name>
<reference evidence="1 2" key="2">
    <citation type="submission" date="2018-11" db="EMBL/GenBank/DDBJ databases">
        <authorList>
            <consortium name="Pathogen Informatics"/>
        </authorList>
    </citation>
    <scope>NUCLEOTIDE SEQUENCE [LARGE SCALE GENOMIC DNA]</scope>
</reference>
<keyword evidence="2" id="KW-1185">Reference proteome</keyword>
<dbReference type="AlphaFoldDB" id="A0A183HT80"/>
<dbReference type="EMBL" id="UZAJ01014533">
    <property type="protein sequence ID" value="VDO70547.1"/>
    <property type="molecule type" value="Genomic_DNA"/>
</dbReference>
<accession>A0A183HT80</accession>
<sequence length="85" mass="9827">MESAQHDGDASLLQINSTLGQDEDMEFRARSPQHVEMYTFRDAIDVNYQRMAVTGEELSGVCKDSNWLNVCILIEKNFKRMEKKI</sequence>
<evidence type="ECO:0000313" key="2">
    <source>
        <dbReference type="Proteomes" id="UP000267606"/>
    </source>
</evidence>
<dbReference type="STRING" id="387005.A0A183HT80"/>
<dbReference type="Proteomes" id="UP000267606">
    <property type="component" value="Unassembled WGS sequence"/>
</dbReference>
<reference evidence="3" key="1">
    <citation type="submission" date="2016-06" db="UniProtKB">
        <authorList>
            <consortium name="WormBaseParasite"/>
        </authorList>
    </citation>
    <scope>IDENTIFICATION</scope>
</reference>
<evidence type="ECO:0000313" key="3">
    <source>
        <dbReference type="WBParaSite" id="OFLC_0001069201-mRNA-1"/>
    </source>
</evidence>
<protein>
    <submittedName>
        <fullName evidence="1 3">Uncharacterized protein</fullName>
    </submittedName>
</protein>
<gene>
    <name evidence="1" type="ORF">OFLC_LOCUS10695</name>
</gene>